<dbReference type="InterPro" id="IPR014284">
    <property type="entry name" value="RNA_pol_sigma-70_dom"/>
</dbReference>
<dbReference type="InterPro" id="IPR036388">
    <property type="entry name" value="WH-like_DNA-bd_sf"/>
</dbReference>
<evidence type="ECO:0000256" key="4">
    <source>
        <dbReference type="ARBA" id="ARBA00023163"/>
    </source>
</evidence>
<evidence type="ECO:0008006" key="9">
    <source>
        <dbReference type="Google" id="ProtNLM"/>
    </source>
</evidence>
<organism evidence="7 8">
    <name type="scientific">Chitinophaga caeni</name>
    <dbReference type="NCBI Taxonomy" id="2029983"/>
    <lineage>
        <taxon>Bacteria</taxon>
        <taxon>Pseudomonadati</taxon>
        <taxon>Bacteroidota</taxon>
        <taxon>Chitinophagia</taxon>
        <taxon>Chitinophagales</taxon>
        <taxon>Chitinophagaceae</taxon>
        <taxon>Chitinophaga</taxon>
    </lineage>
</organism>
<dbReference type="Gene3D" id="1.10.1740.10">
    <property type="match status" value="1"/>
</dbReference>
<keyword evidence="2" id="KW-0805">Transcription regulation</keyword>
<comment type="similarity">
    <text evidence="1">Belongs to the sigma-70 factor family. ECF subfamily.</text>
</comment>
<dbReference type="Proteomes" id="UP000220133">
    <property type="component" value="Chromosome"/>
</dbReference>
<dbReference type="Pfam" id="PF08281">
    <property type="entry name" value="Sigma70_r4_2"/>
    <property type="match status" value="1"/>
</dbReference>
<keyword evidence="4" id="KW-0804">Transcription</keyword>
<dbReference type="GO" id="GO:0016987">
    <property type="term" value="F:sigma factor activity"/>
    <property type="evidence" value="ECO:0007669"/>
    <property type="project" value="UniProtKB-KW"/>
</dbReference>
<dbReference type="RefSeq" id="WP_098194095.1">
    <property type="nucleotide sequence ID" value="NZ_CP023777.1"/>
</dbReference>
<feature type="domain" description="RNA polymerase sigma factor 70 region 4 type 2" evidence="6">
    <location>
        <begin position="134"/>
        <end position="175"/>
    </location>
</feature>
<reference evidence="7 8" key="1">
    <citation type="submission" date="2017-10" db="EMBL/GenBank/DDBJ databases">
        <title>Paenichitinophaga pekingensis gen. nov., sp. nov., isolated from activated sludge.</title>
        <authorList>
            <person name="Jin D."/>
            <person name="Kong X."/>
            <person name="Deng Y."/>
            <person name="Bai Z."/>
        </authorList>
    </citation>
    <scope>NUCLEOTIDE SEQUENCE [LARGE SCALE GENOMIC DNA]</scope>
    <source>
        <strain evidence="7 8">13</strain>
    </source>
</reference>
<dbReference type="InterPro" id="IPR007627">
    <property type="entry name" value="RNA_pol_sigma70_r2"/>
</dbReference>
<keyword evidence="3" id="KW-0731">Sigma factor</keyword>
<evidence type="ECO:0000313" key="7">
    <source>
        <dbReference type="EMBL" id="ATL47718.1"/>
    </source>
</evidence>
<evidence type="ECO:0000259" key="5">
    <source>
        <dbReference type="Pfam" id="PF04542"/>
    </source>
</evidence>
<dbReference type="InterPro" id="IPR039425">
    <property type="entry name" value="RNA_pol_sigma-70-like"/>
</dbReference>
<evidence type="ECO:0000313" key="8">
    <source>
        <dbReference type="Proteomes" id="UP000220133"/>
    </source>
</evidence>
<dbReference type="SUPFAM" id="SSF88659">
    <property type="entry name" value="Sigma3 and sigma4 domains of RNA polymerase sigma factors"/>
    <property type="match status" value="1"/>
</dbReference>
<evidence type="ECO:0000256" key="1">
    <source>
        <dbReference type="ARBA" id="ARBA00010641"/>
    </source>
</evidence>
<accession>A0A291QUS4</accession>
<protein>
    <recommendedName>
        <fullName evidence="9">RNA polymerase subunit sigma-70</fullName>
    </recommendedName>
</protein>
<dbReference type="PANTHER" id="PTHR43133">
    <property type="entry name" value="RNA POLYMERASE ECF-TYPE SIGMA FACTO"/>
    <property type="match status" value="1"/>
</dbReference>
<dbReference type="OrthoDB" id="1524077at2"/>
<name>A0A291QUS4_9BACT</name>
<evidence type="ECO:0000259" key="6">
    <source>
        <dbReference type="Pfam" id="PF08281"/>
    </source>
</evidence>
<dbReference type="InterPro" id="IPR013324">
    <property type="entry name" value="RNA_pol_sigma_r3/r4-like"/>
</dbReference>
<evidence type="ECO:0000256" key="3">
    <source>
        <dbReference type="ARBA" id="ARBA00023082"/>
    </source>
</evidence>
<sequence length="188" mass="22388">MRMLELKSDHELMALIQEGNSEAFEELYGRYFKPLLYFTAKRTNDLADAEDIVHDVFTKFWERRFKIENKNISSFLYQCTLYAILDRIKKLKNKNTVVSMLAFSYPQCEDPIEQQLFEDELKAKFDEAINLNTSKVKEVFKLRYEEDMSYKEIATAHGVSIETVKAQVKKGLKKMRKHLRIFTTFYFF</sequence>
<dbReference type="AlphaFoldDB" id="A0A291QUS4"/>
<feature type="domain" description="RNA polymerase sigma-70 region 2" evidence="5">
    <location>
        <begin position="27"/>
        <end position="92"/>
    </location>
</feature>
<dbReference type="NCBIfam" id="TIGR02937">
    <property type="entry name" value="sigma70-ECF"/>
    <property type="match status" value="1"/>
</dbReference>
<dbReference type="GO" id="GO:0003677">
    <property type="term" value="F:DNA binding"/>
    <property type="evidence" value="ECO:0007669"/>
    <property type="project" value="InterPro"/>
</dbReference>
<dbReference type="SUPFAM" id="SSF88946">
    <property type="entry name" value="Sigma2 domain of RNA polymerase sigma factors"/>
    <property type="match status" value="1"/>
</dbReference>
<dbReference type="InterPro" id="IPR013249">
    <property type="entry name" value="RNA_pol_sigma70_r4_t2"/>
</dbReference>
<dbReference type="Gene3D" id="1.10.10.10">
    <property type="entry name" value="Winged helix-like DNA-binding domain superfamily/Winged helix DNA-binding domain"/>
    <property type="match status" value="1"/>
</dbReference>
<evidence type="ECO:0000256" key="2">
    <source>
        <dbReference type="ARBA" id="ARBA00023015"/>
    </source>
</evidence>
<dbReference type="KEGG" id="cbae:COR50_11375"/>
<proteinExistence type="inferred from homology"/>
<dbReference type="GO" id="GO:0006352">
    <property type="term" value="P:DNA-templated transcription initiation"/>
    <property type="evidence" value="ECO:0007669"/>
    <property type="project" value="InterPro"/>
</dbReference>
<keyword evidence="8" id="KW-1185">Reference proteome</keyword>
<dbReference type="InterPro" id="IPR013325">
    <property type="entry name" value="RNA_pol_sigma_r2"/>
</dbReference>
<dbReference type="CDD" id="cd06171">
    <property type="entry name" value="Sigma70_r4"/>
    <property type="match status" value="1"/>
</dbReference>
<dbReference type="EMBL" id="CP023777">
    <property type="protein sequence ID" value="ATL47718.1"/>
    <property type="molecule type" value="Genomic_DNA"/>
</dbReference>
<dbReference type="PANTHER" id="PTHR43133:SF46">
    <property type="entry name" value="RNA POLYMERASE SIGMA-70 FACTOR ECF SUBFAMILY"/>
    <property type="match status" value="1"/>
</dbReference>
<gene>
    <name evidence="7" type="ORF">COR50_11375</name>
</gene>
<dbReference type="Pfam" id="PF04542">
    <property type="entry name" value="Sigma70_r2"/>
    <property type="match status" value="1"/>
</dbReference>